<protein>
    <recommendedName>
        <fullName evidence="9">EF-hand domain-containing protein</fullName>
    </recommendedName>
</protein>
<dbReference type="InterPro" id="IPR035952">
    <property type="entry name" value="Rhomboid-like_sf"/>
</dbReference>
<feature type="active site" evidence="7">
    <location>
        <position position="354"/>
    </location>
</feature>
<keyword evidence="5 8" id="KW-0472">Membrane</keyword>
<gene>
    <name evidence="10" type="ORF">C0Q70_18228</name>
</gene>
<dbReference type="Pfam" id="PF01694">
    <property type="entry name" value="Rhomboid"/>
    <property type="match status" value="1"/>
</dbReference>
<evidence type="ECO:0000256" key="2">
    <source>
        <dbReference type="ARBA" id="ARBA00009045"/>
    </source>
</evidence>
<dbReference type="EMBL" id="PZQS01000011">
    <property type="protein sequence ID" value="PVD22416.1"/>
    <property type="molecule type" value="Genomic_DNA"/>
</dbReference>
<keyword evidence="11" id="KW-1185">Reference proteome</keyword>
<evidence type="ECO:0000256" key="8">
    <source>
        <dbReference type="SAM" id="Phobius"/>
    </source>
</evidence>
<dbReference type="InterPro" id="IPR011992">
    <property type="entry name" value="EF-hand-dom_pair"/>
</dbReference>
<dbReference type="Proteomes" id="UP000245119">
    <property type="component" value="Linkage Group LG11"/>
</dbReference>
<evidence type="ECO:0000259" key="9">
    <source>
        <dbReference type="PROSITE" id="PS50222"/>
    </source>
</evidence>
<dbReference type="Gene3D" id="1.10.238.10">
    <property type="entry name" value="EF-hand"/>
    <property type="match status" value="1"/>
</dbReference>
<dbReference type="InterPro" id="IPR017213">
    <property type="entry name" value="Peptidase_S54_rhomboid_met"/>
</dbReference>
<feature type="active site" description="Nucleophile" evidence="7">
    <location>
        <position position="272"/>
    </location>
</feature>
<dbReference type="SUPFAM" id="SSF47473">
    <property type="entry name" value="EF-hand"/>
    <property type="match status" value="1"/>
</dbReference>
<comment type="caution">
    <text evidence="10">The sequence shown here is derived from an EMBL/GenBank/DDBJ whole genome shotgun (WGS) entry which is preliminary data.</text>
</comment>
<dbReference type="AlphaFoldDB" id="A0A2T7NMN9"/>
<dbReference type="GO" id="GO:0005509">
    <property type="term" value="F:calcium ion binding"/>
    <property type="evidence" value="ECO:0007669"/>
    <property type="project" value="InterPro"/>
</dbReference>
<keyword evidence="3 8" id="KW-0812">Transmembrane</keyword>
<reference evidence="10 11" key="1">
    <citation type="submission" date="2018-04" db="EMBL/GenBank/DDBJ databases">
        <title>The genome of golden apple snail Pomacea canaliculata provides insight into stress tolerance and invasive adaptation.</title>
        <authorList>
            <person name="Liu C."/>
            <person name="Liu B."/>
            <person name="Ren Y."/>
            <person name="Zhang Y."/>
            <person name="Wang H."/>
            <person name="Li S."/>
            <person name="Jiang F."/>
            <person name="Yin L."/>
            <person name="Zhang G."/>
            <person name="Qian W."/>
            <person name="Fan W."/>
        </authorList>
    </citation>
    <scope>NUCLEOTIDE SEQUENCE [LARGE SCALE GENOMIC DNA]</scope>
    <source>
        <strain evidence="10">SZHN2017</strain>
        <tissue evidence="10">Muscle</tissue>
    </source>
</reference>
<feature type="transmembrane region" description="Helical" evidence="8">
    <location>
        <begin position="350"/>
        <end position="369"/>
    </location>
</feature>
<evidence type="ECO:0000256" key="4">
    <source>
        <dbReference type="ARBA" id="ARBA00022989"/>
    </source>
</evidence>
<evidence type="ECO:0000313" key="10">
    <source>
        <dbReference type="EMBL" id="PVD22416.1"/>
    </source>
</evidence>
<evidence type="ECO:0000313" key="11">
    <source>
        <dbReference type="Proteomes" id="UP000245119"/>
    </source>
</evidence>
<feature type="transmembrane region" description="Helical" evidence="8">
    <location>
        <begin position="268"/>
        <end position="287"/>
    </location>
</feature>
<dbReference type="InterPro" id="IPR022764">
    <property type="entry name" value="Peptidase_S54_rhomboid_dom"/>
</dbReference>
<dbReference type="SUPFAM" id="SSF144091">
    <property type="entry name" value="Rhomboid-like"/>
    <property type="match status" value="1"/>
</dbReference>
<dbReference type="InterPro" id="IPR002048">
    <property type="entry name" value="EF_hand_dom"/>
</dbReference>
<feature type="transmembrane region" description="Helical" evidence="8">
    <location>
        <begin position="308"/>
        <end position="330"/>
    </location>
</feature>
<dbReference type="OrthoDB" id="418595at2759"/>
<proteinExistence type="inferred from homology"/>
<feature type="transmembrane region" description="Helical" evidence="8">
    <location>
        <begin position="245"/>
        <end position="262"/>
    </location>
</feature>
<dbReference type="GO" id="GO:0016020">
    <property type="term" value="C:membrane"/>
    <property type="evidence" value="ECO:0007669"/>
    <property type="project" value="UniProtKB-SubCell"/>
</dbReference>
<accession>A0A2T7NMN9</accession>
<feature type="domain" description="EF-hand" evidence="9">
    <location>
        <begin position="82"/>
        <end position="117"/>
    </location>
</feature>
<comment type="similarity">
    <text evidence="2 6">Belongs to the peptidase S54 family.</text>
</comment>
<dbReference type="GO" id="GO:0004252">
    <property type="term" value="F:serine-type endopeptidase activity"/>
    <property type="evidence" value="ECO:0007669"/>
    <property type="project" value="UniProtKB-UniRule"/>
</dbReference>
<dbReference type="PIRSF" id="PIRSF037470">
    <property type="entry name" value="Rhomboid"/>
    <property type="match status" value="1"/>
</dbReference>
<keyword evidence="4 8" id="KW-1133">Transmembrane helix</keyword>
<feature type="transmembrane region" description="Helical" evidence="8">
    <location>
        <begin position="381"/>
        <end position="402"/>
    </location>
</feature>
<dbReference type="PANTHER" id="PTHR45840:SF2">
    <property type="entry name" value="PROTEIN RHOMBOID-RELATED"/>
    <property type="match status" value="1"/>
</dbReference>
<sequence length="412" mass="46140">MAAGTRSSAYSTISVRTWSDVDDDLAVVKRDLQAVSTLTNTSQSWVVSTPTTTSQPWAHGPEGVLIRKLRQELESQRTANLMSRQSLTNALTKADKDGDEYLSFQEFTAMITADLKEERRLAFRGMLLSALGHVGVLPKRKRDDFLANYTICPPPLFIPIITLVQVIIFIAYVVDMDKRGLTVTATDGYPTYSPLSYNPKRRYEVWRFFTYMFLHDGYLHIVFNVLTQLLFGFCLEIVHGWWRVAIVYLCGVTAGSFAHSVVDPWVGLIGASGGVYALLGAHLAAVVTNWKEMNYHLCNEEEFQSRRLFAAVRIFASAPFRLAMIVLIVLPDTGLAIFRRVALNENLRVGVSAHVGGFLTGLFLGIPVLRNINEHAWETNLGWVTLVVFLVVCAFAVFFNAFHTGYPPTDWS</sequence>
<evidence type="ECO:0000256" key="6">
    <source>
        <dbReference type="PIRNR" id="PIRNR037470"/>
    </source>
</evidence>
<evidence type="ECO:0000256" key="7">
    <source>
        <dbReference type="PIRSR" id="PIRSR037470-50"/>
    </source>
</evidence>
<feature type="transmembrane region" description="Helical" evidence="8">
    <location>
        <begin position="146"/>
        <end position="174"/>
    </location>
</feature>
<name>A0A2T7NMN9_POMCA</name>
<evidence type="ECO:0000256" key="5">
    <source>
        <dbReference type="ARBA" id="ARBA00023136"/>
    </source>
</evidence>
<dbReference type="InterPro" id="IPR051739">
    <property type="entry name" value="Rhomboid_IM_Serine_Proteases"/>
</dbReference>
<comment type="subcellular location">
    <subcellularLocation>
        <location evidence="1">Membrane</location>
        <topology evidence="1">Multi-pass membrane protein</topology>
    </subcellularLocation>
</comment>
<dbReference type="PROSITE" id="PS50222">
    <property type="entry name" value="EF_HAND_2"/>
    <property type="match status" value="1"/>
</dbReference>
<feature type="transmembrane region" description="Helical" evidence="8">
    <location>
        <begin position="217"/>
        <end position="238"/>
    </location>
</feature>
<dbReference type="Gene3D" id="1.20.1540.10">
    <property type="entry name" value="Rhomboid-like"/>
    <property type="match status" value="1"/>
</dbReference>
<dbReference type="PANTHER" id="PTHR45840">
    <property type="entry name" value="RHOMBOID-RELATED PROTEIN"/>
    <property type="match status" value="1"/>
</dbReference>
<evidence type="ECO:0000256" key="1">
    <source>
        <dbReference type="ARBA" id="ARBA00004141"/>
    </source>
</evidence>
<organism evidence="10 11">
    <name type="scientific">Pomacea canaliculata</name>
    <name type="common">Golden apple snail</name>
    <dbReference type="NCBI Taxonomy" id="400727"/>
    <lineage>
        <taxon>Eukaryota</taxon>
        <taxon>Metazoa</taxon>
        <taxon>Spiralia</taxon>
        <taxon>Lophotrochozoa</taxon>
        <taxon>Mollusca</taxon>
        <taxon>Gastropoda</taxon>
        <taxon>Caenogastropoda</taxon>
        <taxon>Architaenioglossa</taxon>
        <taxon>Ampullarioidea</taxon>
        <taxon>Ampullariidae</taxon>
        <taxon>Pomacea</taxon>
    </lineage>
</organism>
<evidence type="ECO:0000256" key="3">
    <source>
        <dbReference type="ARBA" id="ARBA00022692"/>
    </source>
</evidence>